<sequence length="185" mass="21023">MISCIHTDCSYVRQRELWRELFIIGTSNLPWLVVGDINVVLRGVEKNGGRGVRWNAVAEFQDIVNCSCLLENHFSGSDYTWCNGQMGNNRILCKLDRMLCNQAWSSLFSEWKYKVGKENWDQDLDGAPLFRLGIVMLQQKLDNDIANNNLAGEVTTANYLLKNAMMKSCGGKKLEWTGYNLETGT</sequence>
<accession>A0A7J7NUA9</accession>
<evidence type="ECO:0000313" key="2">
    <source>
        <dbReference type="Proteomes" id="UP000541444"/>
    </source>
</evidence>
<dbReference type="Proteomes" id="UP000541444">
    <property type="component" value="Unassembled WGS sequence"/>
</dbReference>
<dbReference type="PANTHER" id="PTHR33710:SF71">
    <property type="entry name" value="ENDONUCLEASE_EXONUCLEASE_PHOSPHATASE DOMAIN-CONTAINING PROTEIN"/>
    <property type="match status" value="1"/>
</dbReference>
<proteinExistence type="predicted"/>
<protein>
    <recommendedName>
        <fullName evidence="3">Non-LTR retroelement reverse transcriptase</fullName>
    </recommendedName>
</protein>
<dbReference type="AlphaFoldDB" id="A0A7J7NUA9"/>
<reference evidence="1 2" key="1">
    <citation type="journal article" date="2020" name="IScience">
        <title>Genome Sequencing of the Endangered Kingdonia uniflora (Circaeasteraceae, Ranunculales) Reveals Potential Mechanisms of Evolutionary Specialization.</title>
        <authorList>
            <person name="Sun Y."/>
            <person name="Deng T."/>
            <person name="Zhang A."/>
            <person name="Moore M.J."/>
            <person name="Landis J.B."/>
            <person name="Lin N."/>
            <person name="Zhang H."/>
            <person name="Zhang X."/>
            <person name="Huang J."/>
            <person name="Zhang X."/>
            <person name="Sun H."/>
            <person name="Wang H."/>
        </authorList>
    </citation>
    <scope>NUCLEOTIDE SEQUENCE [LARGE SCALE GENOMIC DNA]</scope>
    <source>
        <strain evidence="1">TB1705</strain>
        <tissue evidence="1">Leaf</tissue>
    </source>
</reference>
<evidence type="ECO:0000313" key="1">
    <source>
        <dbReference type="EMBL" id="KAF6170693.1"/>
    </source>
</evidence>
<keyword evidence="2" id="KW-1185">Reference proteome</keyword>
<gene>
    <name evidence="1" type="ORF">GIB67_015645</name>
</gene>
<dbReference type="Gene3D" id="3.60.10.10">
    <property type="entry name" value="Endonuclease/exonuclease/phosphatase"/>
    <property type="match status" value="1"/>
</dbReference>
<dbReference type="OrthoDB" id="1001388at2759"/>
<evidence type="ECO:0008006" key="3">
    <source>
        <dbReference type="Google" id="ProtNLM"/>
    </source>
</evidence>
<comment type="caution">
    <text evidence="1">The sequence shown here is derived from an EMBL/GenBank/DDBJ whole genome shotgun (WGS) entry which is preliminary data.</text>
</comment>
<name>A0A7J7NUA9_9MAGN</name>
<dbReference type="EMBL" id="JACGCM010000560">
    <property type="protein sequence ID" value="KAF6170693.1"/>
    <property type="molecule type" value="Genomic_DNA"/>
</dbReference>
<organism evidence="1 2">
    <name type="scientific">Kingdonia uniflora</name>
    <dbReference type="NCBI Taxonomy" id="39325"/>
    <lineage>
        <taxon>Eukaryota</taxon>
        <taxon>Viridiplantae</taxon>
        <taxon>Streptophyta</taxon>
        <taxon>Embryophyta</taxon>
        <taxon>Tracheophyta</taxon>
        <taxon>Spermatophyta</taxon>
        <taxon>Magnoliopsida</taxon>
        <taxon>Ranunculales</taxon>
        <taxon>Circaeasteraceae</taxon>
        <taxon>Kingdonia</taxon>
    </lineage>
</organism>
<dbReference type="SUPFAM" id="SSF56219">
    <property type="entry name" value="DNase I-like"/>
    <property type="match status" value="1"/>
</dbReference>
<dbReference type="PANTHER" id="PTHR33710">
    <property type="entry name" value="BNAC02G09200D PROTEIN"/>
    <property type="match status" value="1"/>
</dbReference>
<dbReference type="InterPro" id="IPR036691">
    <property type="entry name" value="Endo/exonu/phosph_ase_sf"/>
</dbReference>